<protein>
    <submittedName>
        <fullName evidence="1">Uncharacterized protein</fullName>
    </submittedName>
</protein>
<sequence>MKKGMLADMASIPFLLAIPDGYCFVYVPKIHGS</sequence>
<keyword evidence="2" id="KW-1185">Reference proteome</keyword>
<gene>
    <name evidence="1" type="ORF">SAMN05421659_10121</name>
</gene>
<dbReference type="AlphaFoldDB" id="A0A1I0LZL6"/>
<dbReference type="STRING" id="99656.SAMN05421659_10121"/>
<dbReference type="Proteomes" id="UP000199701">
    <property type="component" value="Unassembled WGS sequence"/>
</dbReference>
<name>A0A1I0LZL6_9FIRM</name>
<evidence type="ECO:0000313" key="1">
    <source>
        <dbReference type="EMBL" id="SEV81510.1"/>
    </source>
</evidence>
<accession>A0A1I0LZL6</accession>
<proteinExistence type="predicted"/>
<evidence type="ECO:0000313" key="2">
    <source>
        <dbReference type="Proteomes" id="UP000199701"/>
    </source>
</evidence>
<dbReference type="EMBL" id="FOJI01000001">
    <property type="protein sequence ID" value="SEV81510.1"/>
    <property type="molecule type" value="Genomic_DNA"/>
</dbReference>
<reference evidence="1 2" key="1">
    <citation type="submission" date="2016-10" db="EMBL/GenBank/DDBJ databases">
        <authorList>
            <person name="de Groot N.N."/>
        </authorList>
    </citation>
    <scope>NUCLEOTIDE SEQUENCE [LARGE SCALE GENOMIC DNA]</scope>
    <source>
        <strain evidence="1 2">DSM 9179</strain>
    </source>
</reference>
<organism evidence="1 2">
    <name type="scientific">[Clostridium] fimetarium</name>
    <dbReference type="NCBI Taxonomy" id="99656"/>
    <lineage>
        <taxon>Bacteria</taxon>
        <taxon>Bacillati</taxon>
        <taxon>Bacillota</taxon>
        <taxon>Clostridia</taxon>
        <taxon>Lachnospirales</taxon>
        <taxon>Lachnospiraceae</taxon>
    </lineage>
</organism>